<name>A0A1D8A8R1_9SPHN</name>
<reference evidence="2" key="1">
    <citation type="journal article" date="2017" name="J. Biotechnol.">
        <title>Complete genome sequence of Novosphingobium resinovorum SA1, a versatile xenobiotic-degrading bacterium capable of utilizing sulfanilic acid.</title>
        <authorList>
            <person name="Hegedus B."/>
            <person name="Kos P.B."/>
            <person name="Balint B."/>
            <person name="Maroti G."/>
            <person name="Gan H.M."/>
            <person name="Perei K."/>
            <person name="Rakhely G."/>
        </authorList>
    </citation>
    <scope>NUCLEOTIDE SEQUENCE [LARGE SCALE GENOMIC DNA]</scope>
    <source>
        <strain evidence="2">SA1</strain>
    </source>
</reference>
<evidence type="ECO:0000313" key="1">
    <source>
        <dbReference type="EMBL" id="AOR78514.1"/>
    </source>
</evidence>
<evidence type="ECO:0000313" key="2">
    <source>
        <dbReference type="Proteomes" id="UP000094626"/>
    </source>
</evidence>
<dbReference type="Proteomes" id="UP000094626">
    <property type="component" value="Chromosome"/>
</dbReference>
<accession>A0A1D8A8R1</accession>
<organism evidence="1 2">
    <name type="scientific">Novosphingobium resinovorum</name>
    <dbReference type="NCBI Taxonomy" id="158500"/>
    <lineage>
        <taxon>Bacteria</taxon>
        <taxon>Pseudomonadati</taxon>
        <taxon>Pseudomonadota</taxon>
        <taxon>Alphaproteobacteria</taxon>
        <taxon>Sphingomonadales</taxon>
        <taxon>Sphingomonadaceae</taxon>
        <taxon>Novosphingobium</taxon>
    </lineage>
</organism>
<dbReference type="InterPro" id="IPR021283">
    <property type="entry name" value="Phage_Wedge1"/>
</dbReference>
<proteinExistence type="predicted"/>
<dbReference type="KEGG" id="nre:BES08_05925"/>
<sequence length="169" mass="18412">MIALIDAFSQALDPQAFFNAFYDAVWNIDDAQGFGLDIWGRIVGVTRALYVSDEDYLGFSEASDAFPFGEGIFYGGGNFTPNYKLSDDAFRRLIMAKAALNITDASIPAINAILMALFPDHGNVYVRDNLDMTITYVFGAPLSKVDYAIVSQSGALPKPIGVSFTVEQP</sequence>
<protein>
    <recommendedName>
        <fullName evidence="3">DUF2612 domain-containing protein</fullName>
    </recommendedName>
</protein>
<dbReference type="AlphaFoldDB" id="A0A1D8A8R1"/>
<gene>
    <name evidence="1" type="ORF">BES08_05925</name>
</gene>
<keyword evidence="2" id="KW-1185">Reference proteome</keyword>
<dbReference type="EMBL" id="CP017075">
    <property type="protein sequence ID" value="AOR78514.1"/>
    <property type="molecule type" value="Genomic_DNA"/>
</dbReference>
<dbReference type="Pfam" id="PF11041">
    <property type="entry name" value="Phage_Wedge1"/>
    <property type="match status" value="1"/>
</dbReference>
<evidence type="ECO:0008006" key="3">
    <source>
        <dbReference type="Google" id="ProtNLM"/>
    </source>
</evidence>